<dbReference type="Proteomes" id="UP000270296">
    <property type="component" value="Unassembled WGS sequence"/>
</dbReference>
<dbReference type="EMBL" id="UZAM01019875">
    <property type="protein sequence ID" value="VDP53539.1"/>
    <property type="molecule type" value="Genomic_DNA"/>
</dbReference>
<accession>A0A183JAY4</accession>
<name>A0A183JAY4_9BILA</name>
<evidence type="ECO:0000313" key="2">
    <source>
        <dbReference type="EMBL" id="VDP53539.1"/>
    </source>
</evidence>
<organism evidence="4">
    <name type="scientific">Soboliphyme baturini</name>
    <dbReference type="NCBI Taxonomy" id="241478"/>
    <lineage>
        <taxon>Eukaryota</taxon>
        <taxon>Metazoa</taxon>
        <taxon>Ecdysozoa</taxon>
        <taxon>Nematoda</taxon>
        <taxon>Enoplea</taxon>
        <taxon>Dorylaimia</taxon>
        <taxon>Dioctophymatida</taxon>
        <taxon>Dioctophymatoidea</taxon>
        <taxon>Soboliphymatidae</taxon>
        <taxon>Soboliphyme</taxon>
    </lineage>
</organism>
<reference evidence="2 3" key="2">
    <citation type="submission" date="2018-11" db="EMBL/GenBank/DDBJ databases">
        <authorList>
            <consortium name="Pathogen Informatics"/>
        </authorList>
    </citation>
    <scope>NUCLEOTIDE SEQUENCE [LARGE SCALE GENOMIC DNA]</scope>
</reference>
<evidence type="ECO:0000256" key="1">
    <source>
        <dbReference type="SAM" id="MobiDB-lite"/>
    </source>
</evidence>
<protein>
    <submittedName>
        <fullName evidence="4">Di19_C domain-containing protein</fullName>
    </submittedName>
</protein>
<feature type="compositionally biased region" description="Polar residues" evidence="1">
    <location>
        <begin position="53"/>
        <end position="75"/>
    </location>
</feature>
<proteinExistence type="predicted"/>
<feature type="region of interest" description="Disordered" evidence="1">
    <location>
        <begin position="50"/>
        <end position="83"/>
    </location>
</feature>
<dbReference type="AlphaFoldDB" id="A0A183JAY4"/>
<gene>
    <name evidence="2" type="ORF">SBAD_LOCUS13032</name>
</gene>
<sequence length="110" mass="11645">MSDWQLLPVGVRKLVDHFGDARPNSCSLSPSGVEFNADELLSELSLNAAASSPTSSWNRTKSNASTSPSLYSPHSVSAAAKSEREAELNSLTISMIKNMEAGVSPLHGTL</sequence>
<keyword evidence="3" id="KW-1185">Reference proteome</keyword>
<evidence type="ECO:0000313" key="3">
    <source>
        <dbReference type="Proteomes" id="UP000270296"/>
    </source>
</evidence>
<evidence type="ECO:0000313" key="4">
    <source>
        <dbReference type="WBParaSite" id="SBAD_0001344801-mRNA-1"/>
    </source>
</evidence>
<reference evidence="4" key="1">
    <citation type="submission" date="2016-06" db="UniProtKB">
        <authorList>
            <consortium name="WormBaseParasite"/>
        </authorList>
    </citation>
    <scope>IDENTIFICATION</scope>
</reference>
<dbReference type="WBParaSite" id="SBAD_0001344801-mRNA-1">
    <property type="protein sequence ID" value="SBAD_0001344801-mRNA-1"/>
    <property type="gene ID" value="SBAD_0001344801"/>
</dbReference>